<dbReference type="FunCoup" id="A0A7M7HMZ1">
    <property type="interactions" value="860"/>
</dbReference>
<sequence length="400" mass="45416">MAAPLAVFEENGDAGSDEWPEFIDFRSSADVINSNGEALPVLSQREEISPDNFNEMRSSSIEDLVNNFDDKLAVCFRNYNMNTEPLAPVKILSQEEMMKNCKLWKQVTDQLGQVMPLDWQNSHTRRKHMPTLRLVEKRPRTDDLDLELSEDEELLQSLDLHSMILSSRSHHDVDDMDTPVVTADEVIEELDEMFQSTDTTPDEVIEEDRLSNISRELQALRNRSMTTSSYEESKVAQELKNMTLVQLNEVLEELDQTVKEYSEVLVQQLALREDLDYEKETKNSFISALLSVQNKVKGRSGTGNNGATKQKVKQDPLSLLSNKLKLKNGIEPGMYLTTRIPYHKDAPPDLETLRIITKILKAIDVDSKEVPDLLTNYILKVLFPAGADPSQASSLFVAQR</sequence>
<evidence type="ECO:0000256" key="3">
    <source>
        <dbReference type="ARBA" id="ARBA00023054"/>
    </source>
</evidence>
<dbReference type="CTD" id="9637"/>
<dbReference type="OrthoDB" id="7959977at2759"/>
<keyword evidence="6" id="KW-1185">Reference proteome</keyword>
<evidence type="ECO:0000313" key="5">
    <source>
        <dbReference type="EnsemblMetazoa" id="XP_011683309"/>
    </source>
</evidence>
<dbReference type="InterPro" id="IPR011680">
    <property type="entry name" value="FEZ"/>
</dbReference>
<accession>A0A7M7HMZ1</accession>
<dbReference type="Pfam" id="PF07763">
    <property type="entry name" value="FEZ"/>
    <property type="match status" value="1"/>
</dbReference>
<proteinExistence type="inferred from homology"/>
<evidence type="ECO:0008006" key="7">
    <source>
        <dbReference type="Google" id="ProtNLM"/>
    </source>
</evidence>
<dbReference type="EnsemblMetazoa" id="XM_011685007">
    <property type="protein sequence ID" value="XP_011683309"/>
    <property type="gene ID" value="LOC756224"/>
</dbReference>
<dbReference type="AlphaFoldDB" id="A0A7M7HMZ1"/>
<dbReference type="GO" id="GO:0005737">
    <property type="term" value="C:cytoplasm"/>
    <property type="evidence" value="ECO:0000318"/>
    <property type="project" value="GO_Central"/>
</dbReference>
<comment type="similarity">
    <text evidence="1">Belongs to the zygin family.</text>
</comment>
<dbReference type="Proteomes" id="UP000007110">
    <property type="component" value="Unassembled WGS sequence"/>
</dbReference>
<feature type="coiled-coil region" evidence="4">
    <location>
        <begin position="203"/>
        <end position="264"/>
    </location>
</feature>
<dbReference type="OMA" id="CFRDYGT"/>
<dbReference type="RefSeq" id="XP_011683309.2">
    <property type="nucleotide sequence ID" value="XM_011685007.2"/>
</dbReference>
<keyword evidence="3 4" id="KW-0175">Coiled coil</keyword>
<evidence type="ECO:0000256" key="1">
    <source>
        <dbReference type="ARBA" id="ARBA00006788"/>
    </source>
</evidence>
<dbReference type="KEGG" id="spu:756224"/>
<protein>
    <recommendedName>
        <fullName evidence="7">Fasciculation and elongation protein zeta-2</fullName>
    </recommendedName>
</protein>
<evidence type="ECO:0000313" key="6">
    <source>
        <dbReference type="Proteomes" id="UP000007110"/>
    </source>
</evidence>
<dbReference type="InParanoid" id="A0A7M7HMZ1"/>
<reference evidence="6" key="1">
    <citation type="submission" date="2015-02" db="EMBL/GenBank/DDBJ databases">
        <title>Genome sequencing for Strongylocentrotus purpuratus.</title>
        <authorList>
            <person name="Murali S."/>
            <person name="Liu Y."/>
            <person name="Vee V."/>
            <person name="English A."/>
            <person name="Wang M."/>
            <person name="Skinner E."/>
            <person name="Han Y."/>
            <person name="Muzny D.M."/>
            <person name="Worley K.C."/>
            <person name="Gibbs R.A."/>
        </authorList>
    </citation>
    <scope>NUCLEOTIDE SEQUENCE</scope>
</reference>
<name>A0A7M7HMZ1_STRPU</name>
<reference evidence="5" key="2">
    <citation type="submission" date="2021-01" db="UniProtKB">
        <authorList>
            <consortium name="EnsemblMetazoa"/>
        </authorList>
    </citation>
    <scope>IDENTIFICATION</scope>
</reference>
<evidence type="ECO:0000256" key="2">
    <source>
        <dbReference type="ARBA" id="ARBA00022553"/>
    </source>
</evidence>
<dbReference type="GeneID" id="756224"/>
<dbReference type="PANTHER" id="PTHR12394:SF12">
    <property type="entry name" value="LD08195P"/>
    <property type="match status" value="1"/>
</dbReference>
<organism evidence="5 6">
    <name type="scientific">Strongylocentrotus purpuratus</name>
    <name type="common">Purple sea urchin</name>
    <dbReference type="NCBI Taxonomy" id="7668"/>
    <lineage>
        <taxon>Eukaryota</taxon>
        <taxon>Metazoa</taxon>
        <taxon>Echinodermata</taxon>
        <taxon>Eleutherozoa</taxon>
        <taxon>Echinozoa</taxon>
        <taxon>Echinoidea</taxon>
        <taxon>Euechinoidea</taxon>
        <taxon>Echinacea</taxon>
        <taxon>Camarodonta</taxon>
        <taxon>Echinidea</taxon>
        <taxon>Strongylocentrotidae</taxon>
        <taxon>Strongylocentrotus</taxon>
    </lineage>
</organism>
<keyword evidence="2" id="KW-0597">Phosphoprotein</keyword>
<dbReference type="PANTHER" id="PTHR12394">
    <property type="entry name" value="ZYGIN"/>
    <property type="match status" value="1"/>
</dbReference>
<evidence type="ECO:0000256" key="4">
    <source>
        <dbReference type="SAM" id="Coils"/>
    </source>
</evidence>
<dbReference type="GO" id="GO:0030424">
    <property type="term" value="C:axon"/>
    <property type="evidence" value="ECO:0000318"/>
    <property type="project" value="GO_Central"/>
</dbReference>